<dbReference type="SUPFAM" id="SSF55718">
    <property type="entry name" value="SCP-like"/>
    <property type="match status" value="1"/>
</dbReference>
<evidence type="ECO:0000313" key="6">
    <source>
        <dbReference type="EMBL" id="EOQ97717.1"/>
    </source>
</evidence>
<dbReference type="InterPro" id="IPR001279">
    <property type="entry name" value="Metallo-B-lactamas"/>
</dbReference>
<reference evidence="6" key="1">
    <citation type="submission" date="2013-04" db="EMBL/GenBank/DDBJ databases">
        <authorList>
            <person name="Harkins D.M."/>
            <person name="Durkin A.S."/>
            <person name="Brinkac L.M."/>
            <person name="Haft D.H."/>
            <person name="Selengut J.D."/>
            <person name="Sanka R."/>
            <person name="DePew J."/>
            <person name="Purushe J."/>
            <person name="Galloway R.L."/>
            <person name="Vinetz J.M."/>
            <person name="Sutton G.G."/>
            <person name="Nierman W.C."/>
            <person name="Fouts D.E."/>
        </authorList>
    </citation>
    <scope>NUCLEOTIDE SEQUENCE [LARGE SCALE GENOMIC DNA]</scope>
    <source>
        <strain evidence="6">CDC</strain>
    </source>
</reference>
<dbReference type="GO" id="GO:0018909">
    <property type="term" value="P:dodecyl sulfate metabolic process"/>
    <property type="evidence" value="ECO:0007669"/>
    <property type="project" value="InterPro"/>
</dbReference>
<dbReference type="InterPro" id="IPR052195">
    <property type="entry name" value="Bact_Alkyl/Aryl-Sulfatase"/>
</dbReference>
<protein>
    <submittedName>
        <fullName evidence="6">Metallo-beta-lactamase domain protein</fullName>
    </submittedName>
</protein>
<dbReference type="CDD" id="cd07710">
    <property type="entry name" value="arylsulfatase_Sdsa1-like_MBL-fold"/>
    <property type="match status" value="1"/>
</dbReference>
<dbReference type="InterPro" id="IPR036527">
    <property type="entry name" value="SCP2_sterol-bd_dom_sf"/>
</dbReference>
<dbReference type="GO" id="GO:0046983">
    <property type="term" value="F:protein dimerization activity"/>
    <property type="evidence" value="ECO:0007669"/>
    <property type="project" value="InterPro"/>
</dbReference>
<dbReference type="InterPro" id="IPR038536">
    <property type="entry name" value="Alkyl/aryl-sulf_dimr_sf"/>
</dbReference>
<name>R9A6H7_9LEPT</name>
<dbReference type="GO" id="GO:0046872">
    <property type="term" value="F:metal ion binding"/>
    <property type="evidence" value="ECO:0007669"/>
    <property type="project" value="UniProtKB-KW"/>
</dbReference>
<dbReference type="Proteomes" id="UP000013984">
    <property type="component" value="Unassembled WGS sequence"/>
</dbReference>
<gene>
    <name evidence="6" type="ORF">LEP1GSC195_0015</name>
</gene>
<proteinExistence type="inferred from homology"/>
<evidence type="ECO:0000256" key="4">
    <source>
        <dbReference type="ARBA" id="ARBA00033751"/>
    </source>
</evidence>
<dbReference type="Pfam" id="PF14863">
    <property type="entry name" value="Alkyl_sulf_dimr"/>
    <property type="match status" value="1"/>
</dbReference>
<evidence type="ECO:0000256" key="2">
    <source>
        <dbReference type="ARBA" id="ARBA00022801"/>
    </source>
</evidence>
<dbReference type="PANTHER" id="PTHR43223">
    <property type="entry name" value="ALKYL/ARYL-SULFATASE"/>
    <property type="match status" value="1"/>
</dbReference>
<keyword evidence="1" id="KW-0479">Metal-binding</keyword>
<dbReference type="InterPro" id="IPR036866">
    <property type="entry name" value="RibonucZ/Hydroxyglut_hydro"/>
</dbReference>
<comment type="caution">
    <text evidence="6">The sequence shown here is derived from an EMBL/GenBank/DDBJ whole genome shotgun (WGS) entry which is preliminary data.</text>
</comment>
<organism evidence="6 7">
    <name type="scientific">Leptospira wolbachii serovar Codice str. CDC</name>
    <dbReference type="NCBI Taxonomy" id="1218599"/>
    <lineage>
        <taxon>Bacteria</taxon>
        <taxon>Pseudomonadati</taxon>
        <taxon>Spirochaetota</taxon>
        <taxon>Spirochaetia</taxon>
        <taxon>Leptospirales</taxon>
        <taxon>Leptospiraceae</taxon>
        <taxon>Leptospira</taxon>
    </lineage>
</organism>
<dbReference type="SUPFAM" id="SSF56281">
    <property type="entry name" value="Metallo-hydrolase/oxidoreductase"/>
    <property type="match status" value="1"/>
</dbReference>
<comment type="similarity">
    <text evidence="4">Belongs to the metallo-beta-lactamase superfamily. Type III sulfatase family.</text>
</comment>
<sequence>MESSLLVIPKLSFNLSHFISFLESSMKLTLNFLTLSIFLFQIFHCQITKPKEVSKNSHDVHLENFNAEFEKKIYEVVPGVYSAVGYGIANSMLLVGKDGLIIIDTLDELQASKQVLEDFRKISSLPIKAIIYTHSHPDHIFGSQTFADGQSPEVYAHESLLPTVQKLASETTPIIGTRSARMFGNYLEKSDLVNVGIGPYQGYNADTKLDFVPPTKTFRDTLEIKVAGIKLKLIHAPGETDDQIYIYHPEKNVLFVGDNFYKAFPNLYTIRGIWFRSLKHWYESLDIIRNLKPEYLIPSHGKPVSGKTYISEVVTDYRDAVQFVHDQSLRGINAGFHPDDLVEFVKLPDHLKKSPYLQEVYGKVSWSVRSAFTGNLGWFSGDSAELQPLDRKAYADLIVDLAGGKENLLKYTKSKLQSKEYQAVLSLSGYLLRNDPKLTEVVSLRIEALEKLGQSESNANAKHYYLTEALELRKQFVAKIKVRPSPALLRRYPVKVIFSSFVTNLDPTLSIDSDEKVGFVFSDTKESYTIHLRKGVAEVIPGLLTDAHLVVELNSQDWKEMLVRLKTPATTVLKFKFKKGNLISFVQFLKKFSPKEQILSSQIPAYQSIGK</sequence>
<dbReference type="EMBL" id="AOGZ02000013">
    <property type="protein sequence ID" value="EOQ97717.1"/>
    <property type="molecule type" value="Genomic_DNA"/>
</dbReference>
<feature type="domain" description="Metallo-beta-lactamase" evidence="5">
    <location>
        <begin position="88"/>
        <end position="300"/>
    </location>
</feature>
<dbReference type="AlphaFoldDB" id="R9A6H7"/>
<dbReference type="InterPro" id="IPR029229">
    <property type="entry name" value="Alkyl_sulf_C"/>
</dbReference>
<dbReference type="SMART" id="SM00849">
    <property type="entry name" value="Lactamase_B"/>
    <property type="match status" value="1"/>
</dbReference>
<dbReference type="GO" id="GO:0018741">
    <property type="term" value="F:linear primary-alkylsulfatase activity"/>
    <property type="evidence" value="ECO:0007669"/>
    <property type="project" value="InterPro"/>
</dbReference>
<dbReference type="Gene3D" id="3.30.1050.10">
    <property type="entry name" value="SCP2 sterol-binding domain"/>
    <property type="match status" value="1"/>
</dbReference>
<dbReference type="PANTHER" id="PTHR43223:SF2">
    <property type="entry name" value="METALLO-BETA-LACTAMASE DOMAIN-CONTAINING PROTEIN"/>
    <property type="match status" value="1"/>
</dbReference>
<dbReference type="InterPro" id="IPR029228">
    <property type="entry name" value="Alkyl_sulf_dimr"/>
</dbReference>
<evidence type="ECO:0000259" key="5">
    <source>
        <dbReference type="SMART" id="SM00849"/>
    </source>
</evidence>
<keyword evidence="3" id="KW-0862">Zinc</keyword>
<dbReference type="Gene3D" id="1.25.40.880">
    <property type="entry name" value="Alkyl sulfatase, dimerisation domain"/>
    <property type="match status" value="1"/>
</dbReference>
<evidence type="ECO:0000313" key="7">
    <source>
        <dbReference type="Proteomes" id="UP000013984"/>
    </source>
</evidence>
<dbReference type="Pfam" id="PF14864">
    <property type="entry name" value="Alkyl_sulf_C"/>
    <property type="match status" value="1"/>
</dbReference>
<dbReference type="InterPro" id="IPR044097">
    <property type="entry name" value="Bds1/SdsA1_MBL-fold"/>
</dbReference>
<dbReference type="Pfam" id="PF00753">
    <property type="entry name" value="Lactamase_B"/>
    <property type="match status" value="1"/>
</dbReference>
<accession>R9A6H7</accession>
<evidence type="ECO:0000256" key="1">
    <source>
        <dbReference type="ARBA" id="ARBA00022723"/>
    </source>
</evidence>
<dbReference type="STRING" id="1218599.LEP1GSC195_0015"/>
<keyword evidence="2" id="KW-0378">Hydrolase</keyword>
<dbReference type="Gene3D" id="3.60.15.30">
    <property type="entry name" value="Metallo-beta-lactamase domain"/>
    <property type="match status" value="1"/>
</dbReference>
<evidence type="ECO:0000256" key="3">
    <source>
        <dbReference type="ARBA" id="ARBA00022833"/>
    </source>
</evidence>
<keyword evidence="7" id="KW-1185">Reference proteome</keyword>